<keyword evidence="4" id="KW-1185">Reference proteome</keyword>
<dbReference type="InterPro" id="IPR026870">
    <property type="entry name" value="Zinc_ribbon_dom"/>
</dbReference>
<keyword evidence="1" id="KW-1133">Transmembrane helix</keyword>
<evidence type="ECO:0000313" key="3">
    <source>
        <dbReference type="EMBL" id="TPW34316.1"/>
    </source>
</evidence>
<organism evidence="3 4">
    <name type="scientific">Oecophyllibacter saccharovorans</name>
    <dbReference type="NCBI Taxonomy" id="2558360"/>
    <lineage>
        <taxon>Bacteria</taxon>
        <taxon>Pseudomonadati</taxon>
        <taxon>Pseudomonadota</taxon>
        <taxon>Alphaproteobacteria</taxon>
        <taxon>Acetobacterales</taxon>
        <taxon>Acetobacteraceae</taxon>
        <taxon>Oecophyllibacter</taxon>
    </lineage>
</organism>
<feature type="transmembrane region" description="Helical" evidence="1">
    <location>
        <begin position="52"/>
        <end position="70"/>
    </location>
</feature>
<protein>
    <submittedName>
        <fullName evidence="3">Zinc ribbon domain-containing protein</fullName>
    </submittedName>
</protein>
<accession>A0A506ULU9</accession>
<comment type="caution">
    <text evidence="3">The sequence shown here is derived from an EMBL/GenBank/DDBJ whole genome shotgun (WGS) entry which is preliminary data.</text>
</comment>
<sequence length="106" mass="11212">MRLPAKHPGPPQPRAEISFLPCPHCGAEIRNTALRCPACGAEKHFGPTLYETAFCALAGALALPLAVWAVTGAAHWFWLGLTCAAGAALGVLAALFRFSSARWLKT</sequence>
<evidence type="ECO:0000256" key="1">
    <source>
        <dbReference type="SAM" id="Phobius"/>
    </source>
</evidence>
<keyword evidence="1" id="KW-0812">Transmembrane</keyword>
<dbReference type="Proteomes" id="UP000315037">
    <property type="component" value="Unassembled WGS sequence"/>
</dbReference>
<feature type="domain" description="Zinc-ribbon" evidence="2">
    <location>
        <begin position="22"/>
        <end position="42"/>
    </location>
</feature>
<reference evidence="3 4" key="1">
    <citation type="submission" date="2019-03" db="EMBL/GenBank/DDBJ databases">
        <title>The complete genome sequence of Neokomagataea sp. Jb2 NBRC113641.</title>
        <authorList>
            <person name="Chua K.-O."/>
            <person name="Chan K.-G."/>
            <person name="See-Too W.-S."/>
        </authorList>
    </citation>
    <scope>NUCLEOTIDE SEQUENCE [LARGE SCALE GENOMIC DNA]</scope>
    <source>
        <strain evidence="3 4">Jb2</strain>
    </source>
</reference>
<dbReference type="Pfam" id="PF13240">
    <property type="entry name" value="Zn_Ribbon_1"/>
    <property type="match status" value="1"/>
</dbReference>
<evidence type="ECO:0000259" key="2">
    <source>
        <dbReference type="Pfam" id="PF13240"/>
    </source>
</evidence>
<proteinExistence type="predicted"/>
<feature type="transmembrane region" description="Helical" evidence="1">
    <location>
        <begin position="76"/>
        <end position="96"/>
    </location>
</feature>
<keyword evidence="1" id="KW-0472">Membrane</keyword>
<dbReference type="AlphaFoldDB" id="A0A506ULU9"/>
<evidence type="ECO:0000313" key="4">
    <source>
        <dbReference type="Proteomes" id="UP000315037"/>
    </source>
</evidence>
<name>A0A506ULU9_9PROT</name>
<gene>
    <name evidence="3" type="ORF">E3202_07420</name>
</gene>
<dbReference type="RefSeq" id="WP_165600922.1">
    <property type="nucleotide sequence ID" value="NZ_SORZ01000002.1"/>
</dbReference>
<dbReference type="EMBL" id="SORZ01000002">
    <property type="protein sequence ID" value="TPW34316.1"/>
    <property type="molecule type" value="Genomic_DNA"/>
</dbReference>